<sequence length="432" mass="47515">MTDDHKKTCGHGHHHHDLHNDLHGACCGGNTEFDPGRRSALDLLAKGGLAALLGGMPAMLPRMAQAQDDDVLRIGYLPITDATPLLLAHAKGYFEEEGIKAEQPTLIRGWSPLIEGFASGKFNLVHFLKPIPVWMRYNNNFPVKIMSWAHTNGSALVVGKHTDIEDFAGLGGKQVAVPFWYSMHNIVLQYALRANGIKAVIKPQGEPIAADECNLQVLPPPEMPPALAAKKIDAYIVAEPFNALGELKAGARMLRFTGDIWKNHPCCVVCMHEEATTAKPEWTQGVMNAVVRASIYASQNKEEVAELLSKDGAGYLPAPAPVVKRAMTLYENNHDYIASGAIKHQAEFHNGRIDFQPWPYPSATKLIVEAMNETVVSGETTFLEGLDPQFVADDLVNYDYVKAALEKYPEWKNDPSVATGGDPYTREEIFKL</sequence>
<evidence type="ECO:0000313" key="8">
    <source>
        <dbReference type="Proteomes" id="UP000244077"/>
    </source>
</evidence>
<dbReference type="PROSITE" id="PS51318">
    <property type="entry name" value="TAT"/>
    <property type="match status" value="1"/>
</dbReference>
<dbReference type="Gene3D" id="3.40.190.10">
    <property type="entry name" value="Periplasmic binding protein-like II"/>
    <property type="match status" value="2"/>
</dbReference>
<gene>
    <name evidence="7" type="ORF">C8N42_11260</name>
</gene>
<organism evidence="7 8">
    <name type="scientific">Celeribacter persicus</name>
    <dbReference type="NCBI Taxonomy" id="1651082"/>
    <lineage>
        <taxon>Bacteria</taxon>
        <taxon>Pseudomonadati</taxon>
        <taxon>Pseudomonadota</taxon>
        <taxon>Alphaproteobacteria</taxon>
        <taxon>Rhodobacterales</taxon>
        <taxon>Roseobacteraceae</taxon>
        <taxon>Celeribacter</taxon>
    </lineage>
</organism>
<evidence type="ECO:0000313" key="7">
    <source>
        <dbReference type="EMBL" id="PTQ69293.1"/>
    </source>
</evidence>
<dbReference type="EMBL" id="QAOH01000012">
    <property type="protein sequence ID" value="PTQ69293.1"/>
    <property type="molecule type" value="Genomic_DNA"/>
</dbReference>
<protein>
    <submittedName>
        <fullName evidence="7">NitT/TauT family transport system substrate-binding protein</fullName>
    </submittedName>
</protein>
<name>A0A2T5HCJ3_9RHOB</name>
<dbReference type="OrthoDB" id="570524at2"/>
<evidence type="ECO:0000256" key="3">
    <source>
        <dbReference type="ARBA" id="ARBA00022475"/>
    </source>
</evidence>
<keyword evidence="3" id="KW-1003">Cell membrane</keyword>
<dbReference type="InterPro" id="IPR044527">
    <property type="entry name" value="NrtA/CpmA_ABC-bd_dom"/>
</dbReference>
<accession>A0A2T5HCJ3</accession>
<comment type="subcellular location">
    <subcellularLocation>
        <location evidence="1">Endomembrane system</location>
    </subcellularLocation>
</comment>
<evidence type="ECO:0000256" key="1">
    <source>
        <dbReference type="ARBA" id="ARBA00004308"/>
    </source>
</evidence>
<evidence type="ECO:0000256" key="2">
    <source>
        <dbReference type="ARBA" id="ARBA00022448"/>
    </source>
</evidence>
<evidence type="ECO:0000256" key="4">
    <source>
        <dbReference type="ARBA" id="ARBA00022519"/>
    </source>
</evidence>
<dbReference type="CDD" id="cd13553">
    <property type="entry name" value="PBP2_NrtA_CpmA_like"/>
    <property type="match status" value="1"/>
</dbReference>
<keyword evidence="8" id="KW-1185">Reference proteome</keyword>
<dbReference type="AlphaFoldDB" id="A0A2T5HCJ3"/>
<dbReference type="RefSeq" id="WP_107817326.1">
    <property type="nucleotide sequence ID" value="NZ_QAOH01000012.1"/>
</dbReference>
<dbReference type="PANTHER" id="PTHR30024:SF43">
    <property type="entry name" value="BLL4572 PROTEIN"/>
    <property type="match status" value="1"/>
</dbReference>
<reference evidence="7 8" key="1">
    <citation type="submission" date="2018-04" db="EMBL/GenBank/DDBJ databases">
        <title>Genomic Encyclopedia of Archaeal and Bacterial Type Strains, Phase II (KMG-II): from individual species to whole genera.</title>
        <authorList>
            <person name="Goeker M."/>
        </authorList>
    </citation>
    <scope>NUCLEOTIDE SEQUENCE [LARGE SCALE GENOMIC DNA]</scope>
    <source>
        <strain evidence="7 8">DSM 100434</strain>
    </source>
</reference>
<dbReference type="SUPFAM" id="SSF53850">
    <property type="entry name" value="Periplasmic binding protein-like II"/>
    <property type="match status" value="1"/>
</dbReference>
<evidence type="ECO:0000256" key="6">
    <source>
        <dbReference type="ARBA" id="ARBA00024031"/>
    </source>
</evidence>
<dbReference type="Proteomes" id="UP000244077">
    <property type="component" value="Unassembled WGS sequence"/>
</dbReference>
<comment type="similarity">
    <text evidence="6">Belongs to the CmpA/NrtA family.</text>
</comment>
<dbReference type="Pfam" id="PF13379">
    <property type="entry name" value="NMT1_2"/>
    <property type="match status" value="1"/>
</dbReference>
<evidence type="ECO:0000256" key="5">
    <source>
        <dbReference type="ARBA" id="ARBA00023136"/>
    </source>
</evidence>
<comment type="caution">
    <text evidence="7">The sequence shown here is derived from an EMBL/GenBank/DDBJ whole genome shotgun (WGS) entry which is preliminary data.</text>
</comment>
<keyword evidence="5" id="KW-0472">Membrane</keyword>
<dbReference type="GO" id="GO:0012505">
    <property type="term" value="C:endomembrane system"/>
    <property type="evidence" value="ECO:0007669"/>
    <property type="project" value="UniProtKB-SubCell"/>
</dbReference>
<keyword evidence="2" id="KW-0813">Transport</keyword>
<dbReference type="PANTHER" id="PTHR30024">
    <property type="entry name" value="ALIPHATIC SULFONATES-BINDING PROTEIN-RELATED"/>
    <property type="match status" value="1"/>
</dbReference>
<proteinExistence type="inferred from homology"/>
<keyword evidence="4" id="KW-0997">Cell inner membrane</keyword>
<dbReference type="InterPro" id="IPR006311">
    <property type="entry name" value="TAT_signal"/>
</dbReference>